<accession>A0A383EKK1</accession>
<evidence type="ECO:0008006" key="3">
    <source>
        <dbReference type="Google" id="ProtNLM"/>
    </source>
</evidence>
<name>A0A383EKK1_9ZZZZ</name>
<reference evidence="2" key="1">
    <citation type="submission" date="2018-05" db="EMBL/GenBank/DDBJ databases">
        <authorList>
            <person name="Lanie J.A."/>
            <person name="Ng W.-L."/>
            <person name="Kazmierczak K.M."/>
            <person name="Andrzejewski T.M."/>
            <person name="Davidsen T.M."/>
            <person name="Wayne K.J."/>
            <person name="Tettelin H."/>
            <person name="Glass J.I."/>
            <person name="Rusch D."/>
            <person name="Podicherti R."/>
            <person name="Tsui H.-C.T."/>
            <person name="Winkler M.E."/>
        </authorList>
    </citation>
    <scope>NUCLEOTIDE SEQUENCE</scope>
</reference>
<feature type="region of interest" description="Disordered" evidence="1">
    <location>
        <begin position="114"/>
        <end position="133"/>
    </location>
</feature>
<proteinExistence type="predicted"/>
<organism evidence="2">
    <name type="scientific">marine metagenome</name>
    <dbReference type="NCBI Taxonomy" id="408172"/>
    <lineage>
        <taxon>unclassified sequences</taxon>
        <taxon>metagenomes</taxon>
        <taxon>ecological metagenomes</taxon>
    </lineage>
</organism>
<sequence>MNIDENVSIKELEALKKKIDKKIEAKKSSKVDLGALYETIKKDHERHRREDGRKVFRGVVDYLECYVNGLPPIAKSSFYERFGIKGKRTKITPEVVYEVKGLLAEGRTLKEASETSGVSTASCQKIKKGDYDS</sequence>
<feature type="compositionally biased region" description="Polar residues" evidence="1">
    <location>
        <begin position="114"/>
        <end position="123"/>
    </location>
</feature>
<dbReference type="EMBL" id="UINC01226752">
    <property type="protein sequence ID" value="SVE57367.1"/>
    <property type="molecule type" value="Genomic_DNA"/>
</dbReference>
<evidence type="ECO:0000256" key="1">
    <source>
        <dbReference type="SAM" id="MobiDB-lite"/>
    </source>
</evidence>
<evidence type="ECO:0000313" key="2">
    <source>
        <dbReference type="EMBL" id="SVE57367.1"/>
    </source>
</evidence>
<gene>
    <name evidence="2" type="ORF">METZ01_LOCUS510221</name>
</gene>
<dbReference type="AlphaFoldDB" id="A0A383EKK1"/>
<protein>
    <recommendedName>
        <fullName evidence="3">Resolvase HTH domain-containing protein</fullName>
    </recommendedName>
</protein>